<comment type="caution">
    <text evidence="1">The sequence shown here is derived from an EMBL/GenBank/DDBJ whole genome shotgun (WGS) entry which is preliminary data.</text>
</comment>
<dbReference type="Gene3D" id="3.30.420.10">
    <property type="entry name" value="Ribonuclease H-like superfamily/Ribonuclease H"/>
    <property type="match status" value="1"/>
</dbReference>
<evidence type="ECO:0000313" key="2">
    <source>
        <dbReference type="Proteomes" id="UP000499080"/>
    </source>
</evidence>
<protein>
    <submittedName>
        <fullName evidence="1">Uncharacterized protein</fullName>
    </submittedName>
</protein>
<gene>
    <name evidence="1" type="ORF">AVEN_240351_1</name>
</gene>
<dbReference type="AlphaFoldDB" id="A0A4Y2F3S2"/>
<dbReference type="GO" id="GO:0003676">
    <property type="term" value="F:nucleic acid binding"/>
    <property type="evidence" value="ECO:0007669"/>
    <property type="project" value="InterPro"/>
</dbReference>
<evidence type="ECO:0000313" key="1">
    <source>
        <dbReference type="EMBL" id="GBM34986.1"/>
    </source>
</evidence>
<reference evidence="1 2" key="1">
    <citation type="journal article" date="2019" name="Sci. Rep.">
        <title>Orb-weaving spider Araneus ventricosus genome elucidates the spidroin gene catalogue.</title>
        <authorList>
            <person name="Kono N."/>
            <person name="Nakamura H."/>
            <person name="Ohtoshi R."/>
            <person name="Moran D.A.P."/>
            <person name="Shinohara A."/>
            <person name="Yoshida Y."/>
            <person name="Fujiwara M."/>
            <person name="Mori M."/>
            <person name="Tomita M."/>
            <person name="Arakawa K."/>
        </authorList>
    </citation>
    <scope>NUCLEOTIDE SEQUENCE [LARGE SCALE GENOMIC DNA]</scope>
</reference>
<dbReference type="InterPro" id="IPR036397">
    <property type="entry name" value="RNaseH_sf"/>
</dbReference>
<name>A0A4Y2F3S2_ARAVE</name>
<dbReference type="EMBL" id="BGPR01000773">
    <property type="protein sequence ID" value="GBM34986.1"/>
    <property type="molecule type" value="Genomic_DNA"/>
</dbReference>
<proteinExistence type="predicted"/>
<dbReference type="PANTHER" id="PTHR47326:SF1">
    <property type="entry name" value="HTH PSQ-TYPE DOMAIN-CONTAINING PROTEIN"/>
    <property type="match status" value="1"/>
</dbReference>
<organism evidence="1 2">
    <name type="scientific">Araneus ventricosus</name>
    <name type="common">Orbweaver spider</name>
    <name type="synonym">Epeira ventricosa</name>
    <dbReference type="NCBI Taxonomy" id="182803"/>
    <lineage>
        <taxon>Eukaryota</taxon>
        <taxon>Metazoa</taxon>
        <taxon>Ecdysozoa</taxon>
        <taxon>Arthropoda</taxon>
        <taxon>Chelicerata</taxon>
        <taxon>Arachnida</taxon>
        <taxon>Araneae</taxon>
        <taxon>Araneomorphae</taxon>
        <taxon>Entelegynae</taxon>
        <taxon>Araneoidea</taxon>
        <taxon>Araneidae</taxon>
        <taxon>Araneus</taxon>
    </lineage>
</organism>
<keyword evidence="2" id="KW-1185">Reference proteome</keyword>
<dbReference type="Proteomes" id="UP000499080">
    <property type="component" value="Unassembled WGS sequence"/>
</dbReference>
<dbReference type="PANTHER" id="PTHR47326">
    <property type="entry name" value="TRANSPOSABLE ELEMENT TC3 TRANSPOSASE-LIKE PROTEIN"/>
    <property type="match status" value="1"/>
</dbReference>
<sequence length="145" mass="16237">MCYHTLLPILRPAEKCILRENVNGTTVLGAFAGCNNGLVENLPLHQIRNVWFQHDGAPRHKNSNVKQYLMETFQNQVIGSGGFIEWLLSSLDLTPLVFLWGHIKGQVYATPPPTLQDLLRSISDSCASVAPVMLPNMQREIQSRV</sequence>
<dbReference type="OrthoDB" id="6435261at2759"/>
<accession>A0A4Y2F3S2</accession>